<feature type="transmembrane region" description="Helical" evidence="1">
    <location>
        <begin position="92"/>
        <end position="110"/>
    </location>
</feature>
<proteinExistence type="predicted"/>
<feature type="transmembrane region" description="Helical" evidence="1">
    <location>
        <begin position="28"/>
        <end position="47"/>
    </location>
</feature>
<organism evidence="2 3">
    <name type="scientific">Streptomyces kanamyceticus</name>
    <dbReference type="NCBI Taxonomy" id="1967"/>
    <lineage>
        <taxon>Bacteria</taxon>
        <taxon>Bacillati</taxon>
        <taxon>Actinomycetota</taxon>
        <taxon>Actinomycetes</taxon>
        <taxon>Kitasatosporales</taxon>
        <taxon>Streptomycetaceae</taxon>
        <taxon>Streptomyces</taxon>
    </lineage>
</organism>
<dbReference type="EMBL" id="CP023699">
    <property type="protein sequence ID" value="QEU92576.1"/>
    <property type="molecule type" value="Genomic_DNA"/>
</dbReference>
<evidence type="ECO:0000313" key="2">
    <source>
        <dbReference type="EMBL" id="QEU92576.1"/>
    </source>
</evidence>
<feature type="transmembrane region" description="Helical" evidence="1">
    <location>
        <begin position="59"/>
        <end position="80"/>
    </location>
</feature>
<accession>A0A5J6GHF4</accession>
<reference evidence="2 3" key="1">
    <citation type="submission" date="2017-09" db="EMBL/GenBank/DDBJ databases">
        <authorList>
            <person name="Lee N."/>
            <person name="Cho B.-K."/>
        </authorList>
    </citation>
    <scope>NUCLEOTIDE SEQUENCE [LARGE SCALE GENOMIC DNA]</scope>
    <source>
        <strain evidence="2 3">ATCC 12853</strain>
    </source>
</reference>
<keyword evidence="3" id="KW-1185">Reference proteome</keyword>
<keyword evidence="1" id="KW-1133">Transmembrane helix</keyword>
<evidence type="ECO:0000313" key="3">
    <source>
        <dbReference type="Proteomes" id="UP000325529"/>
    </source>
</evidence>
<dbReference type="AlphaFoldDB" id="A0A5J6GHF4"/>
<keyword evidence="1" id="KW-0472">Membrane</keyword>
<evidence type="ECO:0000256" key="1">
    <source>
        <dbReference type="SAM" id="Phobius"/>
    </source>
</evidence>
<name>A0A5J6GHF4_STRKN</name>
<gene>
    <name evidence="2" type="ORF">CP970_18185</name>
</gene>
<dbReference type="RefSeq" id="WP_055551218.1">
    <property type="nucleotide sequence ID" value="NZ_CP023699.1"/>
</dbReference>
<keyword evidence="1" id="KW-0812">Transmembrane</keyword>
<dbReference type="KEGG" id="ska:CP970_18185"/>
<dbReference type="Proteomes" id="UP000325529">
    <property type="component" value="Chromosome"/>
</dbReference>
<dbReference type="OrthoDB" id="9957576at2"/>
<sequence length="144" mass="15031">MTDNTTAGTGAAAALPPEDRKVIRNARIVLVTPLAFLIVAIIGGVLINSGALPDSLSGVFRVPGQALPLLAVAALSLGVVTLRRQGRWRGDFLLYFAGGGLAQLAPLLLLMHHYPAVLISPLLPGALTLAYGALDRRSRHHADG</sequence>
<feature type="transmembrane region" description="Helical" evidence="1">
    <location>
        <begin position="116"/>
        <end position="134"/>
    </location>
</feature>
<protein>
    <submittedName>
        <fullName evidence="2">Uncharacterized protein</fullName>
    </submittedName>
</protein>